<feature type="domain" description="Tyr recombinase" evidence="3">
    <location>
        <begin position="59"/>
        <end position="259"/>
    </location>
</feature>
<evidence type="ECO:0000313" key="5">
    <source>
        <dbReference type="Proteomes" id="UP000077852"/>
    </source>
</evidence>
<dbReference type="PROSITE" id="PS51898">
    <property type="entry name" value="TYR_RECOMBINASE"/>
    <property type="match status" value="1"/>
</dbReference>
<name>A0AA91DM19_VARPD</name>
<evidence type="ECO:0000256" key="2">
    <source>
        <dbReference type="ARBA" id="ARBA00023172"/>
    </source>
</evidence>
<keyword evidence="1" id="KW-0238">DNA-binding</keyword>
<dbReference type="EMBL" id="LVHG01000063">
    <property type="protein sequence ID" value="OAK60339.1"/>
    <property type="molecule type" value="Genomic_DNA"/>
</dbReference>
<gene>
    <name evidence="4" type="ORF">A3K87_24170</name>
</gene>
<dbReference type="SUPFAM" id="SSF56349">
    <property type="entry name" value="DNA breaking-rejoining enzymes"/>
    <property type="match status" value="1"/>
</dbReference>
<organism evidence="4 5">
    <name type="scientific">Variovorax paradoxus</name>
    <dbReference type="NCBI Taxonomy" id="34073"/>
    <lineage>
        <taxon>Bacteria</taxon>
        <taxon>Pseudomonadati</taxon>
        <taxon>Pseudomonadota</taxon>
        <taxon>Betaproteobacteria</taxon>
        <taxon>Burkholderiales</taxon>
        <taxon>Comamonadaceae</taxon>
        <taxon>Variovorax</taxon>
    </lineage>
</organism>
<accession>A0AA91DM19</accession>
<evidence type="ECO:0000313" key="4">
    <source>
        <dbReference type="EMBL" id="OAK60339.1"/>
    </source>
</evidence>
<evidence type="ECO:0000259" key="3">
    <source>
        <dbReference type="PROSITE" id="PS51898"/>
    </source>
</evidence>
<protein>
    <submittedName>
        <fullName evidence="4">Integrase</fullName>
    </submittedName>
</protein>
<dbReference type="Gene3D" id="1.10.443.10">
    <property type="entry name" value="Intergrase catalytic core"/>
    <property type="match status" value="1"/>
</dbReference>
<reference evidence="4 5" key="1">
    <citation type="submission" date="2016-03" db="EMBL/GenBank/DDBJ databases">
        <title>Genome sequence of Variovorax paradoxus KB5.</title>
        <authorList>
            <person name="Jeong H."/>
            <person name="Hong C.E."/>
            <person name="Jo S.H."/>
            <person name="Park J.M."/>
        </authorList>
    </citation>
    <scope>NUCLEOTIDE SEQUENCE [LARGE SCALE GENOMIC DNA]</scope>
    <source>
        <strain evidence="4 5">KB5</strain>
    </source>
</reference>
<sequence length="259" mass="28322">MVAEYIAAYGGHLKAATIEHRLIAIHREHQDQGHESPCKSPLVKQTMEGIRRSHGVAPRRVRALLKEDLVEILVSVARQKPLKAARDKAMLLLGWAAALRRSELVALTVDDVVRHAHGVELQIRKSKTDQRGAGQTVFVPMAKSKDRCPVLALQEWLLLAGITAGPIFRQVSRHDYLVGEKGLTPQAVAQVVQAAVRVAKGEEVAATVAAHSLRAGMVTEAAMAGMPVSEIMGVTRHTSAATLYVYIRPVEKRRVRSLL</sequence>
<dbReference type="GO" id="GO:0003677">
    <property type="term" value="F:DNA binding"/>
    <property type="evidence" value="ECO:0007669"/>
    <property type="project" value="UniProtKB-KW"/>
</dbReference>
<dbReference type="GO" id="GO:0006310">
    <property type="term" value="P:DNA recombination"/>
    <property type="evidence" value="ECO:0007669"/>
    <property type="project" value="UniProtKB-KW"/>
</dbReference>
<dbReference type="InterPro" id="IPR052925">
    <property type="entry name" value="Phage_Integrase-like_Recomb"/>
</dbReference>
<dbReference type="GO" id="GO:0015074">
    <property type="term" value="P:DNA integration"/>
    <property type="evidence" value="ECO:0007669"/>
    <property type="project" value="InterPro"/>
</dbReference>
<proteinExistence type="predicted"/>
<dbReference type="InterPro" id="IPR010998">
    <property type="entry name" value="Integrase_recombinase_N"/>
</dbReference>
<dbReference type="SUPFAM" id="SSF47823">
    <property type="entry name" value="lambda integrase-like, N-terminal domain"/>
    <property type="match status" value="1"/>
</dbReference>
<dbReference type="InterPro" id="IPR011010">
    <property type="entry name" value="DNA_brk_join_enz"/>
</dbReference>
<dbReference type="InterPro" id="IPR002104">
    <property type="entry name" value="Integrase_catalytic"/>
</dbReference>
<dbReference type="Gene3D" id="1.10.150.130">
    <property type="match status" value="1"/>
</dbReference>
<dbReference type="AlphaFoldDB" id="A0AA91DM19"/>
<evidence type="ECO:0000256" key="1">
    <source>
        <dbReference type="ARBA" id="ARBA00023125"/>
    </source>
</evidence>
<dbReference type="PANTHER" id="PTHR34605">
    <property type="entry name" value="PHAGE_INTEGRASE DOMAIN-CONTAINING PROTEIN"/>
    <property type="match status" value="1"/>
</dbReference>
<keyword evidence="2" id="KW-0233">DNA recombination</keyword>
<dbReference type="Pfam" id="PF00589">
    <property type="entry name" value="Phage_integrase"/>
    <property type="match status" value="1"/>
</dbReference>
<dbReference type="InterPro" id="IPR013762">
    <property type="entry name" value="Integrase-like_cat_sf"/>
</dbReference>
<comment type="caution">
    <text evidence="4">The sequence shown here is derived from an EMBL/GenBank/DDBJ whole genome shotgun (WGS) entry which is preliminary data.</text>
</comment>
<dbReference type="Proteomes" id="UP000077852">
    <property type="component" value="Unassembled WGS sequence"/>
</dbReference>
<dbReference type="PANTHER" id="PTHR34605:SF3">
    <property type="entry name" value="P CELL-TYPE AGGLUTINATION PROTEIN MAP4-LIKE-RELATED"/>
    <property type="match status" value="1"/>
</dbReference>
<dbReference type="CDD" id="cd00799">
    <property type="entry name" value="INT_Cre_C"/>
    <property type="match status" value="1"/>
</dbReference>